<evidence type="ECO:0000256" key="3">
    <source>
        <dbReference type="ARBA" id="ARBA00022475"/>
    </source>
</evidence>
<dbReference type="PANTHER" id="PTHR32243">
    <property type="entry name" value="MALTOSE TRANSPORT SYSTEM PERMEASE-RELATED"/>
    <property type="match status" value="1"/>
</dbReference>
<organism evidence="9 10">
    <name type="scientific">Pyrobaculum aerophilum</name>
    <dbReference type="NCBI Taxonomy" id="13773"/>
    <lineage>
        <taxon>Archaea</taxon>
        <taxon>Thermoproteota</taxon>
        <taxon>Thermoprotei</taxon>
        <taxon>Thermoproteales</taxon>
        <taxon>Thermoproteaceae</taxon>
        <taxon>Pyrobaculum</taxon>
    </lineage>
</organism>
<dbReference type="RefSeq" id="WP_116421757.1">
    <property type="nucleotide sequence ID" value="NZ_NMUE01000043.1"/>
</dbReference>
<evidence type="ECO:0000313" key="10">
    <source>
        <dbReference type="Proteomes" id="UP000256877"/>
    </source>
</evidence>
<reference evidence="10 11" key="1">
    <citation type="submission" date="2017-07" db="EMBL/GenBank/DDBJ databases">
        <title>Draft genome sequence of aerobic hyperthermophilic archaea, Pyrobaculum aerophilum YKB31 and YKB32.</title>
        <authorList>
            <person name="Mochizuki T."/>
            <person name="Berliner A.J."/>
            <person name="Yoshida-Takashima Y."/>
            <person name="Takaki Y."/>
            <person name="Nunoura T."/>
            <person name="Takai K."/>
        </authorList>
    </citation>
    <scope>NUCLEOTIDE SEQUENCE [LARGE SCALE GENOMIC DNA]</scope>
    <source>
        <strain evidence="8 11">YKB31</strain>
        <strain evidence="9 10">YKB32</strain>
    </source>
</reference>
<keyword evidence="4 7" id="KW-0812">Transmembrane</keyword>
<accession>A0A371R1Y9</accession>
<evidence type="ECO:0000313" key="9">
    <source>
        <dbReference type="EMBL" id="RFA97516.1"/>
    </source>
</evidence>
<evidence type="ECO:0008006" key="12">
    <source>
        <dbReference type="Google" id="ProtNLM"/>
    </source>
</evidence>
<comment type="caution">
    <text evidence="9">The sequence shown here is derived from an EMBL/GenBank/DDBJ whole genome shotgun (WGS) entry which is preliminary data.</text>
</comment>
<feature type="transmembrane region" description="Helical" evidence="7">
    <location>
        <begin position="7"/>
        <end position="29"/>
    </location>
</feature>
<dbReference type="GO" id="GO:0005886">
    <property type="term" value="C:plasma membrane"/>
    <property type="evidence" value="ECO:0007669"/>
    <property type="project" value="UniProtKB-SubCell"/>
</dbReference>
<feature type="transmembrane region" description="Helical" evidence="7">
    <location>
        <begin position="57"/>
        <end position="80"/>
    </location>
</feature>
<dbReference type="Gene3D" id="1.10.3720.10">
    <property type="entry name" value="MetI-like"/>
    <property type="match status" value="1"/>
</dbReference>
<keyword evidence="2" id="KW-0813">Transport</keyword>
<dbReference type="Proteomes" id="UP000257123">
    <property type="component" value="Unassembled WGS sequence"/>
</dbReference>
<dbReference type="AlphaFoldDB" id="A0A371R1Y9"/>
<evidence type="ECO:0000256" key="5">
    <source>
        <dbReference type="ARBA" id="ARBA00022989"/>
    </source>
</evidence>
<dbReference type="PANTHER" id="PTHR32243:SF18">
    <property type="entry name" value="INNER MEMBRANE ABC TRANSPORTER PERMEASE PROTEIN YCJP"/>
    <property type="match status" value="1"/>
</dbReference>
<evidence type="ECO:0000256" key="2">
    <source>
        <dbReference type="ARBA" id="ARBA00022448"/>
    </source>
</evidence>
<dbReference type="EMBL" id="NMUE01000043">
    <property type="protein sequence ID" value="RFA94190.1"/>
    <property type="molecule type" value="Genomic_DNA"/>
</dbReference>
<keyword evidence="6 7" id="KW-0472">Membrane</keyword>
<dbReference type="SUPFAM" id="SSF161098">
    <property type="entry name" value="MetI-like"/>
    <property type="match status" value="1"/>
</dbReference>
<evidence type="ECO:0000256" key="6">
    <source>
        <dbReference type="ARBA" id="ARBA00023136"/>
    </source>
</evidence>
<dbReference type="InterPro" id="IPR035906">
    <property type="entry name" value="MetI-like_sf"/>
</dbReference>
<gene>
    <name evidence="8" type="ORF">CGL51_11010</name>
    <name evidence="9" type="ORF">CGL52_08940</name>
</gene>
<dbReference type="Proteomes" id="UP000256877">
    <property type="component" value="Unassembled WGS sequence"/>
</dbReference>
<dbReference type="InterPro" id="IPR050901">
    <property type="entry name" value="BP-dep_ABC_trans_perm"/>
</dbReference>
<comment type="subcellular location">
    <subcellularLocation>
        <location evidence="1">Cell membrane</location>
        <topology evidence="1">Multi-pass membrane protein</topology>
    </subcellularLocation>
</comment>
<keyword evidence="5 7" id="KW-1133">Transmembrane helix</keyword>
<keyword evidence="3" id="KW-1003">Cell membrane</keyword>
<proteinExistence type="predicted"/>
<evidence type="ECO:0000256" key="1">
    <source>
        <dbReference type="ARBA" id="ARBA00004651"/>
    </source>
</evidence>
<evidence type="ECO:0000256" key="4">
    <source>
        <dbReference type="ARBA" id="ARBA00022692"/>
    </source>
</evidence>
<sequence>MASLGRLSLYAAVAVALSPLVVLVLASLLGPGQYQLPPLPPSAEGYVEALTLGMPRALMNSTIVAIISTAIALAVSVPTAYSVARLGFRPRFFIAVLATVALTRSIPPSTLLTAVYQILWSLGLTNNLLGYPWHCRYT</sequence>
<name>A0A371R1Y9_9CREN</name>
<dbReference type="EMBL" id="NMUF01000025">
    <property type="protein sequence ID" value="RFA97516.1"/>
    <property type="molecule type" value="Genomic_DNA"/>
</dbReference>
<protein>
    <recommendedName>
        <fullName evidence="12">ABC transmembrane type-1 domain-containing protein</fullName>
    </recommendedName>
</protein>
<evidence type="ECO:0000256" key="7">
    <source>
        <dbReference type="SAM" id="Phobius"/>
    </source>
</evidence>
<evidence type="ECO:0000313" key="11">
    <source>
        <dbReference type="Proteomes" id="UP000257123"/>
    </source>
</evidence>
<evidence type="ECO:0000313" key="8">
    <source>
        <dbReference type="EMBL" id="RFA94190.1"/>
    </source>
</evidence>